<sequence length="395" mass="43571">MHADLKYIESLEKEIDELKSENDEFSDIYDVILQESAVLTKSGQVPVNAAKQSSHRAAASVSTARRVNTVASRPNVNDALLITYSYFKTYSPARRPFNQKSAAKTNNFNEKVTTAKVNNVTTVGPKAIVSAVEGNRNNVVKPSACEIWRPKGNLIDHISKDSGSYTLKRFNYGNPQYALQDQGIFNSRCSRHMTGNKSYLTNYQKIDGGFVAFRGNAKGGPKSSDDEVVDDAGKKSTEVPRKENGVPDPTKEGEAANTNRLNTVSSPVNAVSFSFTSVDPGRERAQRNEFESMFRQEKDAKGNRMFPPVSATGFTYVNLDGSILINAATLPNADLPINPLMPDLKDTTDLQDTRIFSGAYDDEVKGAEPDFNNLELTIISSPIPITWIHKDHSQY</sequence>
<feature type="coiled-coil region" evidence="1">
    <location>
        <begin position="1"/>
        <end position="28"/>
    </location>
</feature>
<accession>A0A6L2KWU9</accession>
<reference evidence="3" key="1">
    <citation type="journal article" date="2019" name="Sci. Rep.">
        <title>Draft genome of Tanacetum cinerariifolium, the natural source of mosquito coil.</title>
        <authorList>
            <person name="Yamashiro T."/>
            <person name="Shiraishi A."/>
            <person name="Satake H."/>
            <person name="Nakayama K."/>
        </authorList>
    </citation>
    <scope>NUCLEOTIDE SEQUENCE</scope>
</reference>
<proteinExistence type="predicted"/>
<feature type="compositionally biased region" description="Basic and acidic residues" evidence="2">
    <location>
        <begin position="231"/>
        <end position="254"/>
    </location>
</feature>
<evidence type="ECO:0000256" key="2">
    <source>
        <dbReference type="SAM" id="MobiDB-lite"/>
    </source>
</evidence>
<organism evidence="3">
    <name type="scientific">Tanacetum cinerariifolium</name>
    <name type="common">Dalmatian daisy</name>
    <name type="synonym">Chrysanthemum cinerariifolium</name>
    <dbReference type="NCBI Taxonomy" id="118510"/>
    <lineage>
        <taxon>Eukaryota</taxon>
        <taxon>Viridiplantae</taxon>
        <taxon>Streptophyta</taxon>
        <taxon>Embryophyta</taxon>
        <taxon>Tracheophyta</taxon>
        <taxon>Spermatophyta</taxon>
        <taxon>Magnoliopsida</taxon>
        <taxon>eudicotyledons</taxon>
        <taxon>Gunneridae</taxon>
        <taxon>Pentapetalae</taxon>
        <taxon>asterids</taxon>
        <taxon>campanulids</taxon>
        <taxon>Asterales</taxon>
        <taxon>Asteraceae</taxon>
        <taxon>Asteroideae</taxon>
        <taxon>Anthemideae</taxon>
        <taxon>Anthemidinae</taxon>
        <taxon>Tanacetum</taxon>
    </lineage>
</organism>
<gene>
    <name evidence="3" type="ORF">Tci_026121</name>
</gene>
<dbReference type="EMBL" id="BKCJ010003286">
    <property type="protein sequence ID" value="GEU54143.1"/>
    <property type="molecule type" value="Genomic_DNA"/>
</dbReference>
<evidence type="ECO:0000313" key="3">
    <source>
        <dbReference type="EMBL" id="GEU54143.1"/>
    </source>
</evidence>
<protein>
    <submittedName>
        <fullName evidence="3">Uncharacterized protein</fullName>
    </submittedName>
</protein>
<dbReference type="AlphaFoldDB" id="A0A6L2KWU9"/>
<feature type="region of interest" description="Disordered" evidence="2">
    <location>
        <begin position="217"/>
        <end position="263"/>
    </location>
</feature>
<evidence type="ECO:0000256" key="1">
    <source>
        <dbReference type="SAM" id="Coils"/>
    </source>
</evidence>
<comment type="caution">
    <text evidence="3">The sequence shown here is derived from an EMBL/GenBank/DDBJ whole genome shotgun (WGS) entry which is preliminary data.</text>
</comment>
<name>A0A6L2KWU9_TANCI</name>
<keyword evidence="1" id="KW-0175">Coiled coil</keyword>